<dbReference type="InterPro" id="IPR019049">
    <property type="entry name" value="Nucleoporin_prot_Ndc1/Nup"/>
</dbReference>
<dbReference type="PANTHER" id="PTHR13269">
    <property type="entry name" value="NUCLEOPORIN NDC1"/>
    <property type="match status" value="1"/>
</dbReference>
<proteinExistence type="inferred from homology"/>
<evidence type="ECO:0000313" key="15">
    <source>
        <dbReference type="RefSeq" id="XP_015184959.1"/>
    </source>
</evidence>
<feature type="transmembrane region" description="Helical" evidence="13">
    <location>
        <begin position="149"/>
        <end position="169"/>
    </location>
</feature>
<evidence type="ECO:0000256" key="10">
    <source>
        <dbReference type="ARBA" id="ARBA00023132"/>
    </source>
</evidence>
<feature type="transmembrane region" description="Helical" evidence="13">
    <location>
        <begin position="21"/>
        <end position="43"/>
    </location>
</feature>
<evidence type="ECO:0000256" key="9">
    <source>
        <dbReference type="ARBA" id="ARBA00023010"/>
    </source>
</evidence>
<dbReference type="RefSeq" id="XP_015184959.1">
    <property type="nucleotide sequence ID" value="XM_015329473.1"/>
</dbReference>
<evidence type="ECO:0000256" key="1">
    <source>
        <dbReference type="ARBA" id="ARBA00004232"/>
    </source>
</evidence>
<name>A0ABM1IXM2_POLDO</name>
<evidence type="ECO:0000256" key="13">
    <source>
        <dbReference type="SAM" id="Phobius"/>
    </source>
</evidence>
<evidence type="ECO:0000256" key="3">
    <source>
        <dbReference type="ARBA" id="ARBA00005760"/>
    </source>
</evidence>
<dbReference type="PANTHER" id="PTHR13269:SF6">
    <property type="entry name" value="NUCLEOPORIN NDC1"/>
    <property type="match status" value="1"/>
</dbReference>
<feature type="transmembrane region" description="Helical" evidence="13">
    <location>
        <begin position="103"/>
        <end position="122"/>
    </location>
</feature>
<protein>
    <submittedName>
        <fullName evidence="15">Nucleoporin NDC1</fullName>
    </submittedName>
</protein>
<accession>A0ABM1IXM2</accession>
<dbReference type="GeneID" id="107070916"/>
<keyword evidence="14" id="KW-1185">Reference proteome</keyword>
<evidence type="ECO:0000256" key="2">
    <source>
        <dbReference type="ARBA" id="ARBA00004567"/>
    </source>
</evidence>
<feature type="transmembrane region" description="Helical" evidence="13">
    <location>
        <begin position="63"/>
        <end position="82"/>
    </location>
</feature>
<evidence type="ECO:0000256" key="4">
    <source>
        <dbReference type="ARBA" id="ARBA00022448"/>
    </source>
</evidence>
<dbReference type="Proteomes" id="UP000694924">
    <property type="component" value="Unplaced"/>
</dbReference>
<keyword evidence="11 13" id="KW-0472">Membrane</keyword>
<keyword evidence="10" id="KW-0906">Nuclear pore complex</keyword>
<keyword evidence="4" id="KW-0813">Transport</keyword>
<keyword evidence="8 13" id="KW-1133">Transmembrane helix</keyword>
<keyword evidence="9" id="KW-0811">Translocation</keyword>
<reference evidence="15" key="1">
    <citation type="submission" date="2025-08" db="UniProtKB">
        <authorList>
            <consortium name="RefSeq"/>
        </authorList>
    </citation>
    <scope>IDENTIFICATION</scope>
    <source>
        <tissue evidence="15">Whole body</tissue>
    </source>
</reference>
<comment type="subcellular location">
    <subcellularLocation>
        <location evidence="1">Nucleus membrane</location>
        <topology evidence="1">Multi-pass membrane protein</topology>
    </subcellularLocation>
    <subcellularLocation>
        <location evidence="2">Nucleus</location>
        <location evidence="2">Nuclear pore complex</location>
    </subcellularLocation>
</comment>
<evidence type="ECO:0000256" key="11">
    <source>
        <dbReference type="ARBA" id="ARBA00023136"/>
    </source>
</evidence>
<keyword evidence="12" id="KW-0539">Nucleus</keyword>
<evidence type="ECO:0000256" key="8">
    <source>
        <dbReference type="ARBA" id="ARBA00022989"/>
    </source>
</evidence>
<comment type="similarity">
    <text evidence="3">Belongs to the NDC1 family.</text>
</comment>
<keyword evidence="5 13" id="KW-0812">Transmembrane</keyword>
<feature type="transmembrane region" description="Helical" evidence="13">
    <location>
        <begin position="190"/>
        <end position="216"/>
    </location>
</feature>
<dbReference type="Pfam" id="PF09531">
    <property type="entry name" value="Ndc1_Nup"/>
    <property type="match status" value="1"/>
</dbReference>
<evidence type="ECO:0000313" key="14">
    <source>
        <dbReference type="Proteomes" id="UP000694924"/>
    </source>
</evidence>
<keyword evidence="6" id="KW-0509">mRNA transport</keyword>
<evidence type="ECO:0000256" key="5">
    <source>
        <dbReference type="ARBA" id="ARBA00022692"/>
    </source>
</evidence>
<evidence type="ECO:0000256" key="6">
    <source>
        <dbReference type="ARBA" id="ARBA00022816"/>
    </source>
</evidence>
<sequence>MFEANRKDYSGLLKKRMLIALICNVVLQFILLCSLIFIINVNLNVTLWMQNTWDSILSLKLRIYFLIFVGLLQGILHCNYYLHRQPYIKNRFLKLQHIFTSQYLLRGILSVLMGCNVAWLHLSLKKGNHNLLIDNCNILYGSCLIEEHYFLIIGGLWTGFYVFLTTAWSNQRCFHFNIIPLTKFSKFKTGICQILSTLPYISFCPVIYFMIGYFLMGSYMRDFILSITSAQIDVKPLDSLSRLLSISLIFYLWVYQSVLIFVSKTTTLLLEIFLTEWIPLEIQQANVFNNNISTITLADVLSSDDIPMLQHLAYLDLVTLAVKQKTRRKILFTLSQPGGHPYNWNCIIQKVLHFISGFTNELNEITNKPKEQHFSSKMITSLNASNLSAFKSVSDYTFNNMRKLIVETKPPMINIDDSKPPEVKWLTYKYFLNKKDKIISYLLSKPLIYYVFGEQEDLKIEYALFNSQAVIWAIEAVSSLANISLEEDSYGIVQKDLSTIFNTLLALKFSVDKLHKSNMLNKKSHNSDKSSVKLIFNSLRSASKRSLYRITIGFQSYINDLSLDPMVIEQLQCFLNYKE</sequence>
<keyword evidence="7" id="KW-0653">Protein transport</keyword>
<evidence type="ECO:0000256" key="12">
    <source>
        <dbReference type="ARBA" id="ARBA00023242"/>
    </source>
</evidence>
<organism evidence="14 15">
    <name type="scientific">Polistes dominula</name>
    <name type="common">European paper wasp</name>
    <name type="synonym">Vespa dominula</name>
    <dbReference type="NCBI Taxonomy" id="743375"/>
    <lineage>
        <taxon>Eukaryota</taxon>
        <taxon>Metazoa</taxon>
        <taxon>Ecdysozoa</taxon>
        <taxon>Arthropoda</taxon>
        <taxon>Hexapoda</taxon>
        <taxon>Insecta</taxon>
        <taxon>Pterygota</taxon>
        <taxon>Neoptera</taxon>
        <taxon>Endopterygota</taxon>
        <taxon>Hymenoptera</taxon>
        <taxon>Apocrita</taxon>
        <taxon>Aculeata</taxon>
        <taxon>Vespoidea</taxon>
        <taxon>Vespidae</taxon>
        <taxon>Polistinae</taxon>
        <taxon>Polistini</taxon>
        <taxon>Polistes</taxon>
    </lineage>
</organism>
<gene>
    <name evidence="15" type="primary">LOC107070916</name>
</gene>
<evidence type="ECO:0000256" key="7">
    <source>
        <dbReference type="ARBA" id="ARBA00022927"/>
    </source>
</evidence>